<dbReference type="AlphaFoldDB" id="A0AAD5R420"/>
<evidence type="ECO:0000313" key="2">
    <source>
        <dbReference type="Proteomes" id="UP001196413"/>
    </source>
</evidence>
<dbReference type="Proteomes" id="UP001196413">
    <property type="component" value="Unassembled WGS sequence"/>
</dbReference>
<organism evidence="1 2">
    <name type="scientific">Parelaphostrongylus tenuis</name>
    <name type="common">Meningeal worm</name>
    <dbReference type="NCBI Taxonomy" id="148309"/>
    <lineage>
        <taxon>Eukaryota</taxon>
        <taxon>Metazoa</taxon>
        <taxon>Ecdysozoa</taxon>
        <taxon>Nematoda</taxon>
        <taxon>Chromadorea</taxon>
        <taxon>Rhabditida</taxon>
        <taxon>Rhabditina</taxon>
        <taxon>Rhabditomorpha</taxon>
        <taxon>Strongyloidea</taxon>
        <taxon>Metastrongylidae</taxon>
        <taxon>Parelaphostrongylus</taxon>
    </lineage>
</organism>
<dbReference type="EMBL" id="JAHQIW010006466">
    <property type="protein sequence ID" value="KAJ1369241.1"/>
    <property type="molecule type" value="Genomic_DNA"/>
</dbReference>
<accession>A0AAD5R420</accession>
<keyword evidence="2" id="KW-1185">Reference proteome</keyword>
<comment type="caution">
    <text evidence="1">The sequence shown here is derived from an EMBL/GenBank/DDBJ whole genome shotgun (WGS) entry which is preliminary data.</text>
</comment>
<reference evidence="1" key="1">
    <citation type="submission" date="2021-06" db="EMBL/GenBank/DDBJ databases">
        <title>Parelaphostrongylus tenuis whole genome reference sequence.</title>
        <authorList>
            <person name="Garwood T.J."/>
            <person name="Larsen P.A."/>
            <person name="Fountain-Jones N.M."/>
            <person name="Garbe J.R."/>
            <person name="Macchietto M.G."/>
            <person name="Kania S.A."/>
            <person name="Gerhold R.W."/>
            <person name="Richards J.E."/>
            <person name="Wolf T.M."/>
        </authorList>
    </citation>
    <scope>NUCLEOTIDE SEQUENCE</scope>
    <source>
        <strain evidence="1">MNPRO001-30</strain>
        <tissue evidence="1">Meninges</tissue>
    </source>
</reference>
<gene>
    <name evidence="1" type="ORF">KIN20_030654</name>
</gene>
<sequence length="195" mass="21106">MSKVMSCQQYIIKIDFESLIPVLRGSVAHDPHYTARPWYEFAITLVSQVAEPSSVSGFTLPVAMVYNRIQHPCSLPSYCTKQVGSSRFCETTRNANNNAKVEQSCIIVGNTVTGICGILKGGGKMCMNAEKDEVTISPANSTYLTIVGTLSTANIIMSNWSRALWQNVDEQSSSIAGIGSIRVALLLGICHVIGN</sequence>
<protein>
    <submittedName>
        <fullName evidence="1">Uncharacterized protein</fullName>
    </submittedName>
</protein>
<name>A0AAD5R420_PARTN</name>
<proteinExistence type="predicted"/>
<evidence type="ECO:0000313" key="1">
    <source>
        <dbReference type="EMBL" id="KAJ1369241.1"/>
    </source>
</evidence>